<feature type="domain" description="DUF6816" evidence="1">
    <location>
        <begin position="110"/>
        <end position="279"/>
    </location>
</feature>
<proteinExistence type="predicted"/>
<dbReference type="Proteomes" id="UP000836788">
    <property type="component" value="Chromosome 21"/>
</dbReference>
<accession>A0A8J9S9F5</accession>
<organism evidence="2">
    <name type="scientific">Phaeodactylum tricornutum</name>
    <name type="common">Diatom</name>
    <dbReference type="NCBI Taxonomy" id="2850"/>
    <lineage>
        <taxon>Eukaryota</taxon>
        <taxon>Sar</taxon>
        <taxon>Stramenopiles</taxon>
        <taxon>Ochrophyta</taxon>
        <taxon>Bacillariophyta</taxon>
        <taxon>Bacillariophyceae</taxon>
        <taxon>Bacillariophycidae</taxon>
        <taxon>Naviculales</taxon>
        <taxon>Phaeodactylaceae</taxon>
        <taxon>Phaeodactylum</taxon>
    </lineage>
</organism>
<name>A0A8J9S9F5_PHATR</name>
<evidence type="ECO:0000313" key="2">
    <source>
        <dbReference type="EMBL" id="CAG9286120.1"/>
    </source>
</evidence>
<dbReference type="InterPro" id="IPR049213">
    <property type="entry name" value="DUF6816"/>
</dbReference>
<gene>
    <name evidence="2" type="ORF">PTTT1_LOCUS31284</name>
</gene>
<reference evidence="2" key="1">
    <citation type="submission" date="2022-02" db="EMBL/GenBank/DDBJ databases">
        <authorList>
            <person name="Giguere J D."/>
        </authorList>
    </citation>
    <scope>NUCLEOTIDE SEQUENCE</scope>
    <source>
        <strain evidence="2">CCAP 1055/1</strain>
    </source>
</reference>
<dbReference type="AlphaFoldDB" id="A0A8J9S9F5"/>
<dbReference type="Pfam" id="PF20670">
    <property type="entry name" value="DUF6816"/>
    <property type="match status" value="1"/>
</dbReference>
<dbReference type="EMBL" id="OU594962">
    <property type="protein sequence ID" value="CAG9286120.1"/>
    <property type="molecule type" value="Genomic_DNA"/>
</dbReference>
<evidence type="ECO:0000259" key="1">
    <source>
        <dbReference type="Pfam" id="PF20670"/>
    </source>
</evidence>
<protein>
    <recommendedName>
        <fullName evidence="1">DUF6816 domain-containing protein</fullName>
    </recommendedName>
</protein>
<sequence>MSSSRKALFIFYFAAMIEYVLAYTHQKSGFGSRRLDRSIDRIGSPYMKDSTFFPRRALWNRLLLPFALTTTCSTKLLDPQSAWAAAPSRVEGIGGGFDVRQPPLSAIKIPDVIYPASMEGLWSCERRIISVEGNSEQAREAWTALGGSKPKLFGPDQFEEYLTRFFIPPFNHPQTYTYNDSEAAGVARDRGFEILSRASSSRSVQWEVAHPNLLRYSQDGTNQQNRYVELLVVQRKSEIPTSSGFGFDELIRITSAAGGFIPGGIEKVARVQRKYRRALNNATGARIVEGIELVKTFRVLDGVAGIEMPTSTTKSMLRMSRPNTA</sequence>